<proteinExistence type="predicted"/>
<feature type="non-terminal residue" evidence="1">
    <location>
        <position position="166"/>
    </location>
</feature>
<evidence type="ECO:0000313" key="1">
    <source>
        <dbReference type="EMBL" id="KZT63272.1"/>
    </source>
</evidence>
<organism evidence="1 2">
    <name type="scientific">Daedalea quercina L-15889</name>
    <dbReference type="NCBI Taxonomy" id="1314783"/>
    <lineage>
        <taxon>Eukaryota</taxon>
        <taxon>Fungi</taxon>
        <taxon>Dikarya</taxon>
        <taxon>Basidiomycota</taxon>
        <taxon>Agaricomycotina</taxon>
        <taxon>Agaricomycetes</taxon>
        <taxon>Polyporales</taxon>
        <taxon>Fomitopsis</taxon>
    </lineage>
</organism>
<dbReference type="InterPro" id="IPR052718">
    <property type="entry name" value="NmrA-type_oxidoreductase"/>
</dbReference>
<name>A0A165KKX9_9APHY</name>
<sequence length="166" mass="18122">LTYTIIREGVYSESYPLYFGMWSPASDSDEVVIPHGDGGIAWVNRPDLGEGTARIISAVRPFPENGYENHTLVLSGTRAVTLSSLASTISNLLHRPVHLKVVSEDEYVAANSGLPGPWGEADFLHKWATSFRALVRGECAVVDPTLREILGREPTPFEETVKSVLG</sequence>
<evidence type="ECO:0000313" key="2">
    <source>
        <dbReference type="Proteomes" id="UP000076727"/>
    </source>
</evidence>
<dbReference type="STRING" id="1314783.A0A165KKX9"/>
<dbReference type="Gene3D" id="3.90.25.10">
    <property type="entry name" value="UDP-galactose 4-epimerase, domain 1"/>
    <property type="match status" value="1"/>
</dbReference>
<protein>
    <recommendedName>
        <fullName evidence="3">NmrA-like domain-containing protein</fullName>
    </recommendedName>
</protein>
<dbReference type="OrthoDB" id="419598at2759"/>
<reference evidence="1 2" key="1">
    <citation type="journal article" date="2016" name="Mol. Biol. Evol.">
        <title>Comparative Genomics of Early-Diverging Mushroom-Forming Fungi Provides Insights into the Origins of Lignocellulose Decay Capabilities.</title>
        <authorList>
            <person name="Nagy L.G."/>
            <person name="Riley R."/>
            <person name="Tritt A."/>
            <person name="Adam C."/>
            <person name="Daum C."/>
            <person name="Floudas D."/>
            <person name="Sun H."/>
            <person name="Yadav J.S."/>
            <person name="Pangilinan J."/>
            <person name="Larsson K.H."/>
            <person name="Matsuura K."/>
            <person name="Barry K."/>
            <person name="Labutti K."/>
            <person name="Kuo R."/>
            <person name="Ohm R.A."/>
            <person name="Bhattacharya S.S."/>
            <person name="Shirouzu T."/>
            <person name="Yoshinaga Y."/>
            <person name="Martin F.M."/>
            <person name="Grigoriev I.V."/>
            <person name="Hibbett D.S."/>
        </authorList>
    </citation>
    <scope>NUCLEOTIDE SEQUENCE [LARGE SCALE GENOMIC DNA]</scope>
    <source>
        <strain evidence="1 2">L-15889</strain>
    </source>
</reference>
<evidence type="ECO:0008006" key="3">
    <source>
        <dbReference type="Google" id="ProtNLM"/>
    </source>
</evidence>
<dbReference type="InterPro" id="IPR036291">
    <property type="entry name" value="NAD(P)-bd_dom_sf"/>
</dbReference>
<accession>A0A165KKX9</accession>
<feature type="non-terminal residue" evidence="1">
    <location>
        <position position="1"/>
    </location>
</feature>
<keyword evidence="2" id="KW-1185">Reference proteome</keyword>
<dbReference type="EMBL" id="KV429204">
    <property type="protein sequence ID" value="KZT63272.1"/>
    <property type="molecule type" value="Genomic_DNA"/>
</dbReference>
<dbReference type="Gene3D" id="3.40.50.720">
    <property type="entry name" value="NAD(P)-binding Rossmann-like Domain"/>
    <property type="match status" value="1"/>
</dbReference>
<dbReference type="SUPFAM" id="SSF51735">
    <property type="entry name" value="NAD(P)-binding Rossmann-fold domains"/>
    <property type="match status" value="1"/>
</dbReference>
<dbReference type="Proteomes" id="UP000076727">
    <property type="component" value="Unassembled WGS sequence"/>
</dbReference>
<dbReference type="AlphaFoldDB" id="A0A165KKX9"/>
<dbReference type="PANTHER" id="PTHR47129:SF1">
    <property type="entry name" value="NMRA-LIKE DOMAIN-CONTAINING PROTEIN"/>
    <property type="match status" value="1"/>
</dbReference>
<dbReference type="PANTHER" id="PTHR47129">
    <property type="entry name" value="QUINONE OXIDOREDUCTASE 2"/>
    <property type="match status" value="1"/>
</dbReference>
<gene>
    <name evidence="1" type="ORF">DAEQUDRAFT_640178</name>
</gene>